<dbReference type="EMBL" id="JABMIG020000034">
    <property type="protein sequence ID" value="KAL3800203.1"/>
    <property type="molecule type" value="Genomic_DNA"/>
</dbReference>
<dbReference type="Proteomes" id="UP001516023">
    <property type="component" value="Unassembled WGS sequence"/>
</dbReference>
<organism evidence="2 3">
    <name type="scientific">Cyclotella cryptica</name>
    <dbReference type="NCBI Taxonomy" id="29204"/>
    <lineage>
        <taxon>Eukaryota</taxon>
        <taxon>Sar</taxon>
        <taxon>Stramenopiles</taxon>
        <taxon>Ochrophyta</taxon>
        <taxon>Bacillariophyta</taxon>
        <taxon>Coscinodiscophyceae</taxon>
        <taxon>Thalassiosirophycidae</taxon>
        <taxon>Stephanodiscales</taxon>
        <taxon>Stephanodiscaceae</taxon>
        <taxon>Cyclotella</taxon>
    </lineage>
</organism>
<gene>
    <name evidence="2" type="ORF">HJC23_001124</name>
</gene>
<accession>A0ABD3QJS9</accession>
<evidence type="ECO:0000313" key="3">
    <source>
        <dbReference type="Proteomes" id="UP001516023"/>
    </source>
</evidence>
<name>A0ABD3QJS9_9STRA</name>
<evidence type="ECO:0000256" key="1">
    <source>
        <dbReference type="SAM" id="MobiDB-lite"/>
    </source>
</evidence>
<sequence>MQCTAVLSFPSRPGAGKSTICQEVTRLLTAKDSMDAPTTTAPDYLYLDLDVCVPQWMRVSTTQITRQLTGSSLCIERDNFARGIYPSLQQRSNFISDACKHVNSQIQSASTRSNPQLVVIISFSFVNIDMRISFRERYPYSHWILVDTTQHVAEERIAAREGHFYKGAQTNENAHSKQGGNLENNTTSQMDDKTDIDEGENSEWEFQPVAFDHAVLDGCDTINYNATRIAELIHSCQNKAQRAWL</sequence>
<evidence type="ECO:0000313" key="2">
    <source>
        <dbReference type="EMBL" id="KAL3800203.1"/>
    </source>
</evidence>
<dbReference type="Gene3D" id="3.40.50.300">
    <property type="entry name" value="P-loop containing nucleotide triphosphate hydrolases"/>
    <property type="match status" value="1"/>
</dbReference>
<reference evidence="2 3" key="1">
    <citation type="journal article" date="2020" name="G3 (Bethesda)">
        <title>Improved Reference Genome for Cyclotella cryptica CCMP332, a Model for Cell Wall Morphogenesis, Salinity Adaptation, and Lipid Production in Diatoms (Bacillariophyta).</title>
        <authorList>
            <person name="Roberts W.R."/>
            <person name="Downey K.M."/>
            <person name="Ruck E.C."/>
            <person name="Traller J.C."/>
            <person name="Alverson A.J."/>
        </authorList>
    </citation>
    <scope>NUCLEOTIDE SEQUENCE [LARGE SCALE GENOMIC DNA]</scope>
    <source>
        <strain evidence="2 3">CCMP332</strain>
    </source>
</reference>
<dbReference type="SUPFAM" id="SSF52540">
    <property type="entry name" value="P-loop containing nucleoside triphosphate hydrolases"/>
    <property type="match status" value="1"/>
</dbReference>
<dbReference type="AlphaFoldDB" id="A0ABD3QJS9"/>
<comment type="caution">
    <text evidence="2">The sequence shown here is derived from an EMBL/GenBank/DDBJ whole genome shotgun (WGS) entry which is preliminary data.</text>
</comment>
<protein>
    <recommendedName>
        <fullName evidence="4">P-loop containing nucleoside triphosphate hydrolase protein</fullName>
    </recommendedName>
</protein>
<dbReference type="InterPro" id="IPR027417">
    <property type="entry name" value="P-loop_NTPase"/>
</dbReference>
<keyword evidence="3" id="KW-1185">Reference proteome</keyword>
<feature type="region of interest" description="Disordered" evidence="1">
    <location>
        <begin position="170"/>
        <end position="197"/>
    </location>
</feature>
<proteinExistence type="predicted"/>
<evidence type="ECO:0008006" key="4">
    <source>
        <dbReference type="Google" id="ProtNLM"/>
    </source>
</evidence>
<feature type="compositionally biased region" description="Polar residues" evidence="1">
    <location>
        <begin position="170"/>
        <end position="189"/>
    </location>
</feature>